<dbReference type="Gene3D" id="3.40.50.300">
    <property type="entry name" value="P-loop containing nucleotide triphosphate hydrolases"/>
    <property type="match status" value="1"/>
</dbReference>
<reference evidence="1 2" key="1">
    <citation type="journal article" date="2020" name="Biotechnol. Biofuels">
        <title>New insights from the biogas microbiome by comprehensive genome-resolved metagenomics of nearly 1600 species originating from multiple anaerobic digesters.</title>
        <authorList>
            <person name="Campanaro S."/>
            <person name="Treu L."/>
            <person name="Rodriguez-R L.M."/>
            <person name="Kovalovszki A."/>
            <person name="Ziels R.M."/>
            <person name="Maus I."/>
            <person name="Zhu X."/>
            <person name="Kougias P.G."/>
            <person name="Basile A."/>
            <person name="Luo G."/>
            <person name="Schluter A."/>
            <person name="Konstantinidis K.T."/>
            <person name="Angelidaki I."/>
        </authorList>
    </citation>
    <scope>NUCLEOTIDE SEQUENCE [LARGE SCALE GENOMIC DNA]</scope>
    <source>
        <strain evidence="1">AS27yjCOA_165</strain>
    </source>
</reference>
<sequence length="500" mass="58810">MAKKRREIVFRPNFLFYWMWYKLGIAKHRVNSNGEKVVPKFVNLGGSRSSKTFDAIHLIYKVLTDLPNQNIVCNVYRATQVDCRKNTLKDFKKCFINVMKLEEDVDFTLVGEISGTPYIKIKGNSIFFLGYPEEGKQAGDCHIAYINEILEDENEAVVDNILRRPTMFSIMDANPNLTSHFIFNRTERFNWFYTWTNYLDNDKLPDGLRGEFESKCPWDYRDSKIIVYDYIPSMPAGWVKDEKGEKLFFNGFRKRVWTKEEKPDNYTDLEYPNNKYRAVNKENEKTNSINRFDYLVYTEGIPCSREGAIFRYVKWLDKFPETGHDMTWYSMDFGYTSDPTVLVRTGYRKPKTLCCDVMVCEPTVTPRITWDLVDKQLQKEAERRKKEGETHYDTFWIACESADNYMGQNWVEALNEISYLEGKNYNFFKISKGSISARVDLALMFNLEFVRHKRLETEVQNYVYLTINDKPTNQPDPNSKFCDCLDAIGYGIWQNGHGLE</sequence>
<dbReference type="AlphaFoldDB" id="A0A7X9DKP7"/>
<dbReference type="EMBL" id="JAAZNL010000036">
    <property type="protein sequence ID" value="NMB70186.1"/>
    <property type="molecule type" value="Genomic_DNA"/>
</dbReference>
<dbReference type="Proteomes" id="UP000526033">
    <property type="component" value="Unassembled WGS sequence"/>
</dbReference>
<gene>
    <name evidence="1" type="ORF">GYA27_03235</name>
</gene>
<evidence type="ECO:0008006" key="3">
    <source>
        <dbReference type="Google" id="ProtNLM"/>
    </source>
</evidence>
<evidence type="ECO:0000313" key="1">
    <source>
        <dbReference type="EMBL" id="NMB70186.1"/>
    </source>
</evidence>
<dbReference type="InterPro" id="IPR027417">
    <property type="entry name" value="P-loop_NTPase"/>
</dbReference>
<protein>
    <recommendedName>
        <fullName evidence="3">PBSX family phage terminase large subunit</fullName>
    </recommendedName>
</protein>
<dbReference type="Gene3D" id="3.30.420.280">
    <property type="match status" value="1"/>
</dbReference>
<evidence type="ECO:0000313" key="2">
    <source>
        <dbReference type="Proteomes" id="UP000526033"/>
    </source>
</evidence>
<comment type="caution">
    <text evidence="1">The sequence shown here is derived from an EMBL/GenBank/DDBJ whole genome shotgun (WGS) entry which is preliminary data.</text>
</comment>
<accession>A0A7X9DKP7</accession>
<name>A0A7X9DKP7_UNCKA</name>
<organism evidence="1 2">
    <name type="scientific">candidate division WWE3 bacterium</name>
    <dbReference type="NCBI Taxonomy" id="2053526"/>
    <lineage>
        <taxon>Bacteria</taxon>
        <taxon>Katanobacteria</taxon>
    </lineage>
</organism>
<proteinExistence type="predicted"/>